<proteinExistence type="predicted"/>
<reference evidence="2 3" key="1">
    <citation type="journal article" date="2017" name="Int. J. Syst. Evol. Microbiol.">
        <title>Mycoplasma tullyi sp. nov., isolated from penguins of the genus Spheniscus.</title>
        <authorList>
            <person name="Yavari C.A."/>
            <person name="Ramirez A.S."/>
            <person name="Nicholas R.A.J."/>
            <person name="Radford A.D."/>
            <person name="Darby A.C."/>
            <person name="Bradbury J.M."/>
        </authorList>
    </citation>
    <scope>NUCLEOTIDE SEQUENCE [LARGE SCALE GENOMIC DNA]</scope>
    <source>
        <strain evidence="2 3">56A97T</strain>
    </source>
</reference>
<name>A0A7D7YH29_9MOLU</name>
<sequence>MDILNVINNIAKKKKMAVTINDSNINKSYKELGIDSLDLFDIIVDLEAEFNIEFADEKLMKIKTINDLILYIKELKQ</sequence>
<dbReference type="PROSITE" id="PS50075">
    <property type="entry name" value="CARRIER"/>
    <property type="match status" value="1"/>
</dbReference>
<dbReference type="AlphaFoldDB" id="A0A7D7YH29"/>
<feature type="domain" description="Carrier" evidence="1">
    <location>
        <begin position="1"/>
        <end position="76"/>
    </location>
</feature>
<dbReference type="Proteomes" id="UP000514704">
    <property type="component" value="Chromosome"/>
</dbReference>
<dbReference type="EMBL" id="CP059674">
    <property type="protein sequence ID" value="QMT98718.1"/>
    <property type="molecule type" value="Genomic_DNA"/>
</dbReference>
<evidence type="ECO:0000313" key="3">
    <source>
        <dbReference type="Proteomes" id="UP000514704"/>
    </source>
</evidence>
<dbReference type="Gene3D" id="1.10.1200.10">
    <property type="entry name" value="ACP-like"/>
    <property type="match status" value="1"/>
</dbReference>
<dbReference type="InterPro" id="IPR036736">
    <property type="entry name" value="ACP-like_sf"/>
</dbReference>
<dbReference type="KEGG" id="mtuy:H3143_01090"/>
<dbReference type="RefSeq" id="WP_182078991.1">
    <property type="nucleotide sequence ID" value="NZ_CP059674.1"/>
</dbReference>
<dbReference type="InterPro" id="IPR009081">
    <property type="entry name" value="PP-bd_ACP"/>
</dbReference>
<gene>
    <name evidence="2" type="ORF">H3143_01090</name>
</gene>
<dbReference type="Pfam" id="PF00550">
    <property type="entry name" value="PP-binding"/>
    <property type="match status" value="1"/>
</dbReference>
<evidence type="ECO:0000313" key="2">
    <source>
        <dbReference type="EMBL" id="QMT98718.1"/>
    </source>
</evidence>
<accession>A0A7D7YH29</accession>
<evidence type="ECO:0000259" key="1">
    <source>
        <dbReference type="PROSITE" id="PS50075"/>
    </source>
</evidence>
<keyword evidence="3" id="KW-1185">Reference proteome</keyword>
<dbReference type="SUPFAM" id="SSF47336">
    <property type="entry name" value="ACP-like"/>
    <property type="match status" value="1"/>
</dbReference>
<protein>
    <submittedName>
        <fullName evidence="2">Acyl carrier protein</fullName>
    </submittedName>
</protein>
<organism evidence="2 3">
    <name type="scientific">Mycoplasma tullyi</name>
    <dbReference type="NCBI Taxonomy" id="1612150"/>
    <lineage>
        <taxon>Bacteria</taxon>
        <taxon>Bacillati</taxon>
        <taxon>Mycoplasmatota</taxon>
        <taxon>Mollicutes</taxon>
        <taxon>Mycoplasmataceae</taxon>
        <taxon>Mycoplasma</taxon>
    </lineage>
</organism>